<dbReference type="Proteomes" id="UP001152607">
    <property type="component" value="Unassembled WGS sequence"/>
</dbReference>
<dbReference type="EMBL" id="CAOQHR010000001">
    <property type="protein sequence ID" value="CAI6272424.1"/>
    <property type="molecule type" value="Genomic_DNA"/>
</dbReference>
<gene>
    <name evidence="2" type="ORF">PDIGIT_LOCUS1777</name>
</gene>
<accession>A0A9W4U3U9</accession>
<evidence type="ECO:0000313" key="2">
    <source>
        <dbReference type="EMBL" id="CAI6272424.1"/>
    </source>
</evidence>
<keyword evidence="3" id="KW-1185">Reference proteome</keyword>
<feature type="domain" description="SAP" evidence="1">
    <location>
        <begin position="11"/>
        <end position="45"/>
    </location>
</feature>
<dbReference type="InterPro" id="IPR003034">
    <property type="entry name" value="SAP_dom"/>
</dbReference>
<evidence type="ECO:0000313" key="3">
    <source>
        <dbReference type="Proteomes" id="UP001152607"/>
    </source>
</evidence>
<proteinExistence type="predicted"/>
<reference evidence="2" key="1">
    <citation type="submission" date="2023-01" db="EMBL/GenBank/DDBJ databases">
        <authorList>
            <person name="Van Ghelder C."/>
            <person name="Rancurel C."/>
        </authorList>
    </citation>
    <scope>NUCLEOTIDE SEQUENCE</scope>
    <source>
        <strain evidence="2">CNCM I-4278</strain>
    </source>
</reference>
<sequence length="218" mass="22434">MATPPLHPDVFAALKLASMRPRLVLAGLKVSGNKPDLIQRYRNWYHGQSGAGTSAAVAGPSTAAIPPGASAAAGAAVGGAAVSGAAVGGAVGGAGGAGASATGDDDDNAVSMFNRIMFPSNICVSKATLECLRRLRYSPGVRYRKKPDSKDLGHHLAPLYIFTEAVLQSMKKVNDILVPEAAVNETALWQYVQESLPSINASAEMAPFFAAWGVKVSG</sequence>
<protein>
    <recommendedName>
        <fullName evidence="1">SAP domain-containing protein</fullName>
    </recommendedName>
</protein>
<dbReference type="InterPro" id="IPR036361">
    <property type="entry name" value="SAP_dom_sf"/>
</dbReference>
<organism evidence="2 3">
    <name type="scientific">Periconia digitata</name>
    <dbReference type="NCBI Taxonomy" id="1303443"/>
    <lineage>
        <taxon>Eukaryota</taxon>
        <taxon>Fungi</taxon>
        <taxon>Dikarya</taxon>
        <taxon>Ascomycota</taxon>
        <taxon>Pezizomycotina</taxon>
        <taxon>Dothideomycetes</taxon>
        <taxon>Pleosporomycetidae</taxon>
        <taxon>Pleosporales</taxon>
        <taxon>Massarineae</taxon>
        <taxon>Periconiaceae</taxon>
        <taxon>Periconia</taxon>
    </lineage>
</organism>
<dbReference type="PROSITE" id="PS50800">
    <property type="entry name" value="SAP"/>
    <property type="match status" value="1"/>
</dbReference>
<dbReference type="AlphaFoldDB" id="A0A9W4U3U9"/>
<dbReference type="OrthoDB" id="3800549at2759"/>
<name>A0A9W4U3U9_9PLEO</name>
<dbReference type="Gene3D" id="1.10.720.30">
    <property type="entry name" value="SAP domain"/>
    <property type="match status" value="1"/>
</dbReference>
<evidence type="ECO:0000259" key="1">
    <source>
        <dbReference type="PROSITE" id="PS50800"/>
    </source>
</evidence>
<comment type="caution">
    <text evidence="2">The sequence shown here is derived from an EMBL/GenBank/DDBJ whole genome shotgun (WGS) entry which is preliminary data.</text>
</comment>